<dbReference type="InterPro" id="IPR003604">
    <property type="entry name" value="Matrin/U1-like-C_Znf_C2H2"/>
</dbReference>
<evidence type="ECO:0000313" key="3">
    <source>
        <dbReference type="Proteomes" id="UP001497482"/>
    </source>
</evidence>
<accession>A0AAV2MS29</accession>
<dbReference type="SMART" id="SM00451">
    <property type="entry name" value="ZnF_U1"/>
    <property type="match status" value="1"/>
</dbReference>
<proteinExistence type="predicted"/>
<name>A0AAV2MS29_KNICA</name>
<dbReference type="AlphaFoldDB" id="A0AAV2MS29"/>
<feature type="domain" description="U1-type" evidence="1">
    <location>
        <begin position="42"/>
        <end position="76"/>
    </location>
</feature>
<protein>
    <recommendedName>
        <fullName evidence="1">U1-type domain-containing protein</fullName>
    </recommendedName>
</protein>
<dbReference type="Gene3D" id="3.30.160.60">
    <property type="entry name" value="Classic Zinc Finger"/>
    <property type="match status" value="1"/>
</dbReference>
<dbReference type="FunFam" id="3.30.160.60:FF:000612">
    <property type="entry name" value="Zinc finger matrin-type protein 3"/>
    <property type="match status" value="1"/>
</dbReference>
<evidence type="ECO:0000259" key="1">
    <source>
        <dbReference type="SMART" id="SM00451"/>
    </source>
</evidence>
<dbReference type="SUPFAM" id="SSF57667">
    <property type="entry name" value="beta-beta-alpha zinc fingers"/>
    <property type="match status" value="1"/>
</dbReference>
<keyword evidence="3" id="KW-1185">Reference proteome</keyword>
<gene>
    <name evidence="2" type="ORF">KC01_LOCUS41968</name>
</gene>
<dbReference type="GO" id="GO:0003676">
    <property type="term" value="F:nucleic acid binding"/>
    <property type="evidence" value="ECO:0007669"/>
    <property type="project" value="InterPro"/>
</dbReference>
<dbReference type="InterPro" id="IPR052644">
    <property type="entry name" value="ZMAT3"/>
</dbReference>
<dbReference type="PANTHER" id="PTHR46786:SF1">
    <property type="entry name" value="ZINC FINGER MATRIN-TYPE PROTEIN 3"/>
    <property type="match status" value="1"/>
</dbReference>
<dbReference type="Proteomes" id="UP001497482">
    <property type="component" value="Chromosome 9"/>
</dbReference>
<organism evidence="2 3">
    <name type="scientific">Knipowitschia caucasica</name>
    <name type="common">Caucasian dwarf goby</name>
    <name type="synonym">Pomatoschistus caucasicus</name>
    <dbReference type="NCBI Taxonomy" id="637954"/>
    <lineage>
        <taxon>Eukaryota</taxon>
        <taxon>Metazoa</taxon>
        <taxon>Chordata</taxon>
        <taxon>Craniata</taxon>
        <taxon>Vertebrata</taxon>
        <taxon>Euteleostomi</taxon>
        <taxon>Actinopterygii</taxon>
        <taxon>Neopterygii</taxon>
        <taxon>Teleostei</taxon>
        <taxon>Neoteleostei</taxon>
        <taxon>Acanthomorphata</taxon>
        <taxon>Gobiaria</taxon>
        <taxon>Gobiiformes</taxon>
        <taxon>Gobioidei</taxon>
        <taxon>Gobiidae</taxon>
        <taxon>Gobiinae</taxon>
        <taxon>Knipowitschia</taxon>
    </lineage>
</organism>
<reference evidence="2 3" key="1">
    <citation type="submission" date="2024-04" db="EMBL/GenBank/DDBJ databases">
        <authorList>
            <person name="Waldvogel A.-M."/>
            <person name="Schoenle A."/>
        </authorList>
    </citation>
    <scope>NUCLEOTIDE SEQUENCE [LARGE SCALE GENOMIC DNA]</scope>
</reference>
<dbReference type="PANTHER" id="PTHR46786">
    <property type="entry name" value="ZINC FINGER MATRIN-TYPE PROTEIN 3"/>
    <property type="match status" value="1"/>
</dbReference>
<dbReference type="InterPro" id="IPR036236">
    <property type="entry name" value="Znf_C2H2_sf"/>
</dbReference>
<dbReference type="EMBL" id="OZ035831">
    <property type="protein sequence ID" value="CAL1616149.1"/>
    <property type="molecule type" value="Genomic_DNA"/>
</dbReference>
<sequence length="88" mass="10127">MIYSRGSHGSEKRSRGIIFGPYFHARPRPRIPRDLAMCVTPSGSFYCSMCNSGAEQEPDFRQHLESKQHKAKVSELRYRNEMVTLGYS</sequence>
<evidence type="ECO:0000313" key="2">
    <source>
        <dbReference type="EMBL" id="CAL1616149.1"/>
    </source>
</evidence>
<dbReference type="GO" id="GO:0008270">
    <property type="term" value="F:zinc ion binding"/>
    <property type="evidence" value="ECO:0007669"/>
    <property type="project" value="InterPro"/>
</dbReference>